<dbReference type="Proteomes" id="UP000321155">
    <property type="component" value="Unassembled WGS sequence"/>
</dbReference>
<reference evidence="1 2" key="1">
    <citation type="submission" date="2019-07" db="EMBL/GenBank/DDBJ databases">
        <title>Whole genome shotgun sequence of Kocuria flava NBRC 107626.</title>
        <authorList>
            <person name="Hosoyama A."/>
            <person name="Uohara A."/>
            <person name="Ohji S."/>
            <person name="Ichikawa N."/>
        </authorList>
    </citation>
    <scope>NUCLEOTIDE SEQUENCE [LARGE SCALE GENOMIC DNA]</scope>
    <source>
        <strain evidence="1 2">NBRC 107626</strain>
    </source>
</reference>
<gene>
    <name evidence="1" type="ORF">KFL01_00210</name>
</gene>
<evidence type="ECO:0000313" key="2">
    <source>
        <dbReference type="Proteomes" id="UP000321155"/>
    </source>
</evidence>
<evidence type="ECO:0000313" key="1">
    <source>
        <dbReference type="EMBL" id="GEO90715.1"/>
    </source>
</evidence>
<sequence length="84" mass="8957">MSGVCTRTGLARVDGPVNGFRIAKTSYGPLNPPVRPEAIVDRSDSSRFDTPGSTVYLSGDAATAYAGPRSPWARWPARTVRPPP</sequence>
<keyword evidence="2" id="KW-1185">Reference proteome</keyword>
<organism evidence="1 2">
    <name type="scientific">Kocuria flava</name>
    <dbReference type="NCBI Taxonomy" id="446860"/>
    <lineage>
        <taxon>Bacteria</taxon>
        <taxon>Bacillati</taxon>
        <taxon>Actinomycetota</taxon>
        <taxon>Actinomycetes</taxon>
        <taxon>Micrococcales</taxon>
        <taxon>Micrococcaceae</taxon>
        <taxon>Kocuria</taxon>
    </lineage>
</organism>
<accession>A0ABQ0X7K3</accession>
<name>A0ABQ0X7K3_9MICC</name>
<proteinExistence type="predicted"/>
<comment type="caution">
    <text evidence="1">The sequence shown here is derived from an EMBL/GenBank/DDBJ whole genome shotgun (WGS) entry which is preliminary data.</text>
</comment>
<protein>
    <submittedName>
        <fullName evidence="1">Uncharacterized protein</fullName>
    </submittedName>
</protein>
<dbReference type="EMBL" id="BJZR01000001">
    <property type="protein sequence ID" value="GEO90715.1"/>
    <property type="molecule type" value="Genomic_DNA"/>
</dbReference>